<gene>
    <name evidence="1" type="ORF">EJ08DRAFT_692131</name>
</gene>
<dbReference type="EMBL" id="MU007011">
    <property type="protein sequence ID" value="KAF2436254.1"/>
    <property type="molecule type" value="Genomic_DNA"/>
</dbReference>
<reference evidence="1" key="1">
    <citation type="journal article" date="2020" name="Stud. Mycol.">
        <title>101 Dothideomycetes genomes: a test case for predicting lifestyles and emergence of pathogens.</title>
        <authorList>
            <person name="Haridas S."/>
            <person name="Albert R."/>
            <person name="Binder M."/>
            <person name="Bloem J."/>
            <person name="Labutti K."/>
            <person name="Salamov A."/>
            <person name="Andreopoulos B."/>
            <person name="Baker S."/>
            <person name="Barry K."/>
            <person name="Bills G."/>
            <person name="Bluhm B."/>
            <person name="Cannon C."/>
            <person name="Castanera R."/>
            <person name="Culley D."/>
            <person name="Daum C."/>
            <person name="Ezra D."/>
            <person name="Gonzalez J."/>
            <person name="Henrissat B."/>
            <person name="Kuo A."/>
            <person name="Liang C."/>
            <person name="Lipzen A."/>
            <person name="Lutzoni F."/>
            <person name="Magnuson J."/>
            <person name="Mondo S."/>
            <person name="Nolan M."/>
            <person name="Ohm R."/>
            <person name="Pangilinan J."/>
            <person name="Park H.-J."/>
            <person name="Ramirez L."/>
            <person name="Alfaro M."/>
            <person name="Sun H."/>
            <person name="Tritt A."/>
            <person name="Yoshinaga Y."/>
            <person name="Zwiers L.-H."/>
            <person name="Turgeon B."/>
            <person name="Goodwin S."/>
            <person name="Spatafora J."/>
            <person name="Crous P."/>
            <person name="Grigoriev I."/>
        </authorList>
    </citation>
    <scope>NUCLEOTIDE SEQUENCE</scope>
    <source>
        <strain evidence="1">CBS 130266</strain>
    </source>
</reference>
<evidence type="ECO:0000313" key="2">
    <source>
        <dbReference type="Proteomes" id="UP000800235"/>
    </source>
</evidence>
<name>A0A9P4P128_9PEZI</name>
<comment type="caution">
    <text evidence="1">The sequence shown here is derived from an EMBL/GenBank/DDBJ whole genome shotgun (WGS) entry which is preliminary data.</text>
</comment>
<proteinExistence type="predicted"/>
<accession>A0A9P4P128</accession>
<evidence type="ECO:0000313" key="1">
    <source>
        <dbReference type="EMBL" id="KAF2436254.1"/>
    </source>
</evidence>
<keyword evidence="2" id="KW-1185">Reference proteome</keyword>
<sequence length="198" mass="22146">MAQESAIVKFNDLTPEEINNLLDPDRSSNTLALIASLLTKRVTHSTLPSRNNCKLGFRVALKKFLSDYNLAKTSAPNKEEVKISPTFGADLARCCAPYACSVVDMRLLEFGTNNTVNRGKHIAATMINDKNFRIFTKQTERLLIGEFAERYVAASDERKDDVIEWCVNLLDVIMEEIIEQKKVDAMANIMGTLKVTGN</sequence>
<protein>
    <submittedName>
        <fullName evidence="1">Uncharacterized protein</fullName>
    </submittedName>
</protein>
<dbReference type="Proteomes" id="UP000800235">
    <property type="component" value="Unassembled WGS sequence"/>
</dbReference>
<dbReference type="AlphaFoldDB" id="A0A9P4P128"/>
<organism evidence="1 2">
    <name type="scientific">Tothia fuscella</name>
    <dbReference type="NCBI Taxonomy" id="1048955"/>
    <lineage>
        <taxon>Eukaryota</taxon>
        <taxon>Fungi</taxon>
        <taxon>Dikarya</taxon>
        <taxon>Ascomycota</taxon>
        <taxon>Pezizomycotina</taxon>
        <taxon>Dothideomycetes</taxon>
        <taxon>Pleosporomycetidae</taxon>
        <taxon>Venturiales</taxon>
        <taxon>Cylindrosympodiaceae</taxon>
        <taxon>Tothia</taxon>
    </lineage>
</organism>